<protein>
    <recommendedName>
        <fullName evidence="2">starch synthase</fullName>
        <ecNumber evidence="2">2.4.1.21</ecNumber>
    </recommendedName>
</protein>
<accession>A0ABM3A6R0</accession>
<name>A0ABM3A6R0_GOSHI</name>
<evidence type="ECO:0000313" key="3">
    <source>
        <dbReference type="Proteomes" id="UP000818029"/>
    </source>
</evidence>
<keyword evidence="3" id="KW-1185">Reference proteome</keyword>
<comment type="catalytic activity">
    <reaction evidence="1">
        <text>[(1-&gt;4)-alpha-D-glucosyl](n) + ADP-alpha-D-glucose = [(1-&gt;4)-alpha-D-glucosyl](n+1) + ADP + H(+)</text>
        <dbReference type="Rhea" id="RHEA:18189"/>
        <dbReference type="Rhea" id="RHEA-COMP:9584"/>
        <dbReference type="Rhea" id="RHEA-COMP:9587"/>
        <dbReference type="ChEBI" id="CHEBI:15378"/>
        <dbReference type="ChEBI" id="CHEBI:15444"/>
        <dbReference type="ChEBI" id="CHEBI:57498"/>
        <dbReference type="ChEBI" id="CHEBI:456216"/>
        <dbReference type="EC" id="2.4.1.21"/>
    </reaction>
</comment>
<sequence length="148" mass="16806">MFFPNFSLIICIVERESESGGKLDSYEVEGGEILQNLAEFQFSCVGCITRLVPQKGVHLIKHAIYRTLEMGGQFELLGSCPAPHIQREFEGIANQFQNHEHIRLILKYDESLSHAIYAASDMFIIPSIFEPCGLTQVSHLLHMLIHEF</sequence>
<evidence type="ECO:0000313" key="4">
    <source>
        <dbReference type="RefSeq" id="XP_040950529.1"/>
    </source>
</evidence>
<evidence type="ECO:0000256" key="2">
    <source>
        <dbReference type="ARBA" id="ARBA00012588"/>
    </source>
</evidence>
<proteinExistence type="predicted"/>
<dbReference type="PANTHER" id="PTHR46083:SF2">
    <property type="entry name" value="STARCH SYNTHASE 4, CHLOROPLASTIC_AMYLOPLASTIC-RELATED"/>
    <property type="match status" value="1"/>
</dbReference>
<dbReference type="Gene3D" id="3.40.50.2000">
    <property type="entry name" value="Glycogen Phosphorylase B"/>
    <property type="match status" value="1"/>
</dbReference>
<dbReference type="GeneID" id="107950725"/>
<dbReference type="PANTHER" id="PTHR46083">
    <property type="match status" value="1"/>
</dbReference>
<dbReference type="RefSeq" id="XP_040950529.1">
    <property type="nucleotide sequence ID" value="XM_041094595.1"/>
</dbReference>
<dbReference type="Proteomes" id="UP000818029">
    <property type="component" value="Chromosome D05"/>
</dbReference>
<reference evidence="4" key="2">
    <citation type="submission" date="2025-08" db="UniProtKB">
        <authorList>
            <consortium name="RefSeq"/>
        </authorList>
    </citation>
    <scope>IDENTIFICATION</scope>
</reference>
<reference evidence="3" key="1">
    <citation type="journal article" date="2020" name="Nat. Genet.">
        <title>Genomic diversifications of five Gossypium allopolyploid species and their impact on cotton improvement.</title>
        <authorList>
            <person name="Chen Z.J."/>
            <person name="Sreedasyam A."/>
            <person name="Ando A."/>
            <person name="Song Q."/>
            <person name="De Santiago L.M."/>
            <person name="Hulse-Kemp A.M."/>
            <person name="Ding M."/>
            <person name="Ye W."/>
            <person name="Kirkbride R.C."/>
            <person name="Jenkins J."/>
            <person name="Plott C."/>
            <person name="Lovell J."/>
            <person name="Lin Y.M."/>
            <person name="Vaughn R."/>
            <person name="Liu B."/>
            <person name="Simpson S."/>
            <person name="Scheffler B.E."/>
            <person name="Wen L."/>
            <person name="Saski C.A."/>
            <person name="Grover C.E."/>
            <person name="Hu G."/>
            <person name="Conover J.L."/>
            <person name="Carlson J.W."/>
            <person name="Shu S."/>
            <person name="Boston L.B."/>
            <person name="Williams M."/>
            <person name="Peterson D.G."/>
            <person name="McGee K."/>
            <person name="Jones D.C."/>
            <person name="Wendel J.F."/>
            <person name="Stelly D.M."/>
            <person name="Grimwood J."/>
            <person name="Schmutz J."/>
        </authorList>
    </citation>
    <scope>NUCLEOTIDE SEQUENCE [LARGE SCALE GENOMIC DNA]</scope>
    <source>
        <strain evidence="3">cv. TM-1</strain>
    </source>
</reference>
<dbReference type="SUPFAM" id="SSF53756">
    <property type="entry name" value="UDP-Glycosyltransferase/glycogen phosphorylase"/>
    <property type="match status" value="1"/>
</dbReference>
<dbReference type="EC" id="2.4.1.21" evidence="2"/>
<evidence type="ECO:0000256" key="1">
    <source>
        <dbReference type="ARBA" id="ARBA00001478"/>
    </source>
</evidence>
<gene>
    <name evidence="4" type="primary">LOC107950725</name>
</gene>
<organism evidence="3 4">
    <name type="scientific">Gossypium hirsutum</name>
    <name type="common">Upland cotton</name>
    <name type="synonym">Gossypium mexicanum</name>
    <dbReference type="NCBI Taxonomy" id="3635"/>
    <lineage>
        <taxon>Eukaryota</taxon>
        <taxon>Viridiplantae</taxon>
        <taxon>Streptophyta</taxon>
        <taxon>Embryophyta</taxon>
        <taxon>Tracheophyta</taxon>
        <taxon>Spermatophyta</taxon>
        <taxon>Magnoliopsida</taxon>
        <taxon>eudicotyledons</taxon>
        <taxon>Gunneridae</taxon>
        <taxon>Pentapetalae</taxon>
        <taxon>rosids</taxon>
        <taxon>malvids</taxon>
        <taxon>Malvales</taxon>
        <taxon>Malvaceae</taxon>
        <taxon>Malvoideae</taxon>
        <taxon>Gossypium</taxon>
    </lineage>
</organism>